<organism evidence="1 2">
    <name type="scientific">Dermacentor silvarum</name>
    <name type="common">Tick</name>
    <dbReference type="NCBI Taxonomy" id="543639"/>
    <lineage>
        <taxon>Eukaryota</taxon>
        <taxon>Metazoa</taxon>
        <taxon>Ecdysozoa</taxon>
        <taxon>Arthropoda</taxon>
        <taxon>Chelicerata</taxon>
        <taxon>Arachnida</taxon>
        <taxon>Acari</taxon>
        <taxon>Parasitiformes</taxon>
        <taxon>Ixodida</taxon>
        <taxon>Ixodoidea</taxon>
        <taxon>Ixodidae</taxon>
        <taxon>Rhipicephalinae</taxon>
        <taxon>Dermacentor</taxon>
    </lineage>
</organism>
<gene>
    <name evidence="1" type="ORF">HPB49_015491</name>
</gene>
<reference evidence="1" key="1">
    <citation type="submission" date="2020-05" db="EMBL/GenBank/DDBJ databases">
        <title>Large-scale comparative analyses of tick genomes elucidate their genetic diversity and vector capacities.</title>
        <authorList>
            <person name="Jia N."/>
            <person name="Wang J."/>
            <person name="Shi W."/>
            <person name="Du L."/>
            <person name="Sun Y."/>
            <person name="Zhan W."/>
            <person name="Jiang J."/>
            <person name="Wang Q."/>
            <person name="Zhang B."/>
            <person name="Ji P."/>
            <person name="Sakyi L.B."/>
            <person name="Cui X."/>
            <person name="Yuan T."/>
            <person name="Jiang B."/>
            <person name="Yang W."/>
            <person name="Lam T.T.-Y."/>
            <person name="Chang Q."/>
            <person name="Ding S."/>
            <person name="Wang X."/>
            <person name="Zhu J."/>
            <person name="Ruan X."/>
            <person name="Zhao L."/>
            <person name="Wei J."/>
            <person name="Que T."/>
            <person name="Du C."/>
            <person name="Cheng J."/>
            <person name="Dai P."/>
            <person name="Han X."/>
            <person name="Huang E."/>
            <person name="Gao Y."/>
            <person name="Liu J."/>
            <person name="Shao H."/>
            <person name="Ye R."/>
            <person name="Li L."/>
            <person name="Wei W."/>
            <person name="Wang X."/>
            <person name="Wang C."/>
            <person name="Yang T."/>
            <person name="Huo Q."/>
            <person name="Li W."/>
            <person name="Guo W."/>
            <person name="Chen H."/>
            <person name="Zhou L."/>
            <person name="Ni X."/>
            <person name="Tian J."/>
            <person name="Zhou Y."/>
            <person name="Sheng Y."/>
            <person name="Liu T."/>
            <person name="Pan Y."/>
            <person name="Xia L."/>
            <person name="Li J."/>
            <person name="Zhao F."/>
            <person name="Cao W."/>
        </authorList>
    </citation>
    <scope>NUCLEOTIDE SEQUENCE</scope>
    <source>
        <strain evidence="1">Dsil-2018</strain>
    </source>
</reference>
<sequence>MADDIATVCDFSVALPSLEDMPSACIANVGASTAHHSMKELAVIRCGTHSRLCRSAQNTQCYLNAVLKTGQSVSQLQDEAAKTLFLNHRDPEHRHLPENAASDR</sequence>
<comment type="caution">
    <text evidence="1">The sequence shown here is derived from an EMBL/GenBank/DDBJ whole genome shotgun (WGS) entry which is preliminary data.</text>
</comment>
<accession>A0ACB8DPW6</accession>
<dbReference type="Proteomes" id="UP000821865">
    <property type="component" value="Chromosome 10"/>
</dbReference>
<evidence type="ECO:0000313" key="2">
    <source>
        <dbReference type="Proteomes" id="UP000821865"/>
    </source>
</evidence>
<keyword evidence="2" id="KW-1185">Reference proteome</keyword>
<protein>
    <submittedName>
        <fullName evidence="1">Uncharacterized protein</fullName>
    </submittedName>
</protein>
<evidence type="ECO:0000313" key="1">
    <source>
        <dbReference type="EMBL" id="KAH7974434.1"/>
    </source>
</evidence>
<dbReference type="EMBL" id="CM023479">
    <property type="protein sequence ID" value="KAH7974434.1"/>
    <property type="molecule type" value="Genomic_DNA"/>
</dbReference>
<proteinExistence type="predicted"/>
<name>A0ACB8DPW6_DERSI</name>